<dbReference type="InterPro" id="IPR006139">
    <property type="entry name" value="D-isomer_2_OHA_DH_cat_dom"/>
</dbReference>
<dbReference type="Pfam" id="PF00389">
    <property type="entry name" value="2-Hacid_dh"/>
    <property type="match status" value="1"/>
</dbReference>
<dbReference type="InterPro" id="IPR036291">
    <property type="entry name" value="NAD(P)-bd_dom_sf"/>
</dbReference>
<dbReference type="SUPFAM" id="SSF51735">
    <property type="entry name" value="NAD(P)-binding Rossmann-fold domains"/>
    <property type="match status" value="1"/>
</dbReference>
<evidence type="ECO:0000256" key="1">
    <source>
        <dbReference type="ARBA" id="ARBA00023002"/>
    </source>
</evidence>
<dbReference type="Gene3D" id="3.40.50.720">
    <property type="entry name" value="NAD(P)-binding Rossmann-like Domain"/>
    <property type="match status" value="2"/>
</dbReference>
<keyword evidence="7" id="KW-1185">Reference proteome</keyword>
<comment type="caution">
    <text evidence="6">The sequence shown here is derived from an EMBL/GenBank/DDBJ whole genome shotgun (WGS) entry which is preliminary data.</text>
</comment>
<keyword evidence="1 3" id="KW-0560">Oxidoreductase</keyword>
<dbReference type="PANTHER" id="PTHR10996:SF178">
    <property type="entry name" value="2-HYDROXYACID DEHYDROGENASE YGL185C-RELATED"/>
    <property type="match status" value="1"/>
</dbReference>
<feature type="domain" description="D-isomer specific 2-hydroxyacid dehydrogenase NAD-binding" evidence="5">
    <location>
        <begin position="108"/>
        <end position="282"/>
    </location>
</feature>
<dbReference type="Pfam" id="PF02826">
    <property type="entry name" value="2-Hacid_dh_C"/>
    <property type="match status" value="1"/>
</dbReference>
<comment type="similarity">
    <text evidence="3">Belongs to the D-isomer specific 2-hydroxyacid dehydrogenase family.</text>
</comment>
<name>A0ABR9CA29_9HYPH</name>
<evidence type="ECO:0000259" key="4">
    <source>
        <dbReference type="Pfam" id="PF00389"/>
    </source>
</evidence>
<dbReference type="PANTHER" id="PTHR10996">
    <property type="entry name" value="2-HYDROXYACID DEHYDROGENASE-RELATED"/>
    <property type="match status" value="1"/>
</dbReference>
<dbReference type="InterPro" id="IPR050223">
    <property type="entry name" value="D-isomer_2-hydroxyacid_DH"/>
</dbReference>
<dbReference type="RefSeq" id="WP_192109240.1">
    <property type="nucleotide sequence ID" value="NZ_JACYXJ010000004.1"/>
</dbReference>
<proteinExistence type="inferred from homology"/>
<accession>A0ABR9CA29</accession>
<reference evidence="6 7" key="1">
    <citation type="submission" date="2020-09" db="EMBL/GenBank/DDBJ databases">
        <title>The genome sequence of type strain Labrenzia polysiphoniae KACC 19711.</title>
        <authorList>
            <person name="Liu Y."/>
        </authorList>
    </citation>
    <scope>NUCLEOTIDE SEQUENCE [LARGE SCALE GENOMIC DNA]</scope>
    <source>
        <strain evidence="6 7">KACC 19711</strain>
    </source>
</reference>
<evidence type="ECO:0000313" key="6">
    <source>
        <dbReference type="EMBL" id="MBD8876761.1"/>
    </source>
</evidence>
<dbReference type="Proteomes" id="UP000615687">
    <property type="component" value="Unassembled WGS sequence"/>
</dbReference>
<protein>
    <submittedName>
        <fullName evidence="6">2-hydroxyacid dehydrogenase</fullName>
    </submittedName>
</protein>
<gene>
    <name evidence="6" type="ORF">IG617_10730</name>
</gene>
<evidence type="ECO:0000259" key="5">
    <source>
        <dbReference type="Pfam" id="PF02826"/>
    </source>
</evidence>
<dbReference type="SUPFAM" id="SSF52283">
    <property type="entry name" value="Formate/glycerate dehydrogenase catalytic domain-like"/>
    <property type="match status" value="1"/>
</dbReference>
<dbReference type="CDD" id="cd12156">
    <property type="entry name" value="HPPR"/>
    <property type="match status" value="1"/>
</dbReference>
<dbReference type="EMBL" id="JACYXJ010000004">
    <property type="protein sequence ID" value="MBD8876761.1"/>
    <property type="molecule type" value="Genomic_DNA"/>
</dbReference>
<sequence>MQRPDILMPAPLRAIVPEGLEKISTLHKTFEAADPEAAIDAVADKIRGLAIGGFKVDEALLDRFPNLEIISNFGVGYDSIDAALCGQRGIIVTNTPDVLSDEVADTALGLMIMTVRELSAAERWLRAGNWKPGQNYPLTKATLQGRTLGVLGLGRIGKAIATRAEAFGMTVHYHGRTKQEDVSYPYHTTLKGLAEACDTLMLVAPGGASTRHMVNAEILEALGPNGILINVGRGTVVDEAALIEALRSGTILSAGLDVFEDEPSVPQALIEMENAVLLPHVASASVHTRDAMGQLVVDNMSSWFSSGKVLTPVAETPQSS</sequence>
<feature type="domain" description="D-isomer specific 2-hydroxyacid dehydrogenase catalytic" evidence="4">
    <location>
        <begin position="29"/>
        <end position="313"/>
    </location>
</feature>
<keyword evidence="2" id="KW-0520">NAD</keyword>
<dbReference type="InterPro" id="IPR006140">
    <property type="entry name" value="D-isomer_DH_NAD-bd"/>
</dbReference>
<evidence type="ECO:0000256" key="3">
    <source>
        <dbReference type="RuleBase" id="RU003719"/>
    </source>
</evidence>
<evidence type="ECO:0000313" key="7">
    <source>
        <dbReference type="Proteomes" id="UP000615687"/>
    </source>
</evidence>
<evidence type="ECO:0000256" key="2">
    <source>
        <dbReference type="ARBA" id="ARBA00023027"/>
    </source>
</evidence>
<organism evidence="6 7">
    <name type="scientific">Roseibium polysiphoniae</name>
    <dbReference type="NCBI Taxonomy" id="2571221"/>
    <lineage>
        <taxon>Bacteria</taxon>
        <taxon>Pseudomonadati</taxon>
        <taxon>Pseudomonadota</taxon>
        <taxon>Alphaproteobacteria</taxon>
        <taxon>Hyphomicrobiales</taxon>
        <taxon>Stappiaceae</taxon>
        <taxon>Roseibium</taxon>
    </lineage>
</organism>